<sequence length="538" mass="60563">MSRSLSIALAQLNFCVGDIKGNTELILTVLQEQKNQADLVLFSELALSGYPPEDWLFRDDFYHSCETQLLRLQKASHEVSFLLGHPFREKGRLYNALSVFSEGKLLARYYKQCLPNHGVFDEARYFSSGKTTQILAFKGYRLGLLICEDLWHEGPVDSAKAAGAEILLSINASPYDQKKYQRRQNMLSQHCLRTDLPLIYLNQVGGQDELIFDGRSQVLNKTGETVLELPAFSEKTFLCEWKENQIKTKSLKVNTPEPFAEEYQALVMALRDYVQKNGFQGVLMGLSGGIDSALTLAIAVDALGKSKVRAYMMPSRYTLSDSVIYAQTQAKHLGVTFEILSIEPMFEAFLSSLKGLLKEDLKDITKENLQARCRGMLLMGLSNQLGELVLTTSNKSETAVGYSTLYGDMAGGFNVLKDVPKTWVFSLAKYRNTLSEVIPKKVISRPPSAELKPNQLDTDSLPPYAILDAIIEGYVERDRSVVSLIEEGFEEEVVRHVISLVDRNEYKRRQSPVGPRITARNFSKDRRYPITSGFSHNK</sequence>
<keyword evidence="6 7" id="KW-0520">NAD</keyword>
<dbReference type="InterPro" id="IPR014729">
    <property type="entry name" value="Rossmann-like_a/b/a_fold"/>
</dbReference>
<dbReference type="Gene3D" id="3.40.50.620">
    <property type="entry name" value="HUPs"/>
    <property type="match status" value="1"/>
</dbReference>
<dbReference type="InterPro" id="IPR003010">
    <property type="entry name" value="C-N_Hydrolase"/>
</dbReference>
<feature type="binding site" evidence="7">
    <location>
        <begin position="285"/>
        <end position="292"/>
    </location>
    <ligand>
        <name>ATP</name>
        <dbReference type="ChEBI" id="CHEBI:30616"/>
    </ligand>
</feature>
<comment type="similarity">
    <text evidence="9">Belongs to the NAD synthetase family.</text>
</comment>
<dbReference type="GO" id="GO:0008795">
    <property type="term" value="F:NAD+ synthase activity"/>
    <property type="evidence" value="ECO:0007669"/>
    <property type="project" value="UniProtKB-UniRule"/>
</dbReference>
<dbReference type="GO" id="GO:0003952">
    <property type="term" value="F:NAD+ synthase (glutamine-hydrolyzing) activity"/>
    <property type="evidence" value="ECO:0007669"/>
    <property type="project" value="UniProtKB-UniRule"/>
</dbReference>
<evidence type="ECO:0000313" key="10">
    <source>
        <dbReference type="EMBL" id="ASX26353.1"/>
    </source>
</evidence>
<dbReference type="Proteomes" id="UP000216438">
    <property type="component" value="Chromosome"/>
</dbReference>
<evidence type="ECO:0000256" key="5">
    <source>
        <dbReference type="ARBA" id="ARBA00022840"/>
    </source>
</evidence>
<dbReference type="GO" id="GO:0005524">
    <property type="term" value="F:ATP binding"/>
    <property type="evidence" value="ECO:0007669"/>
    <property type="project" value="UniProtKB-UniRule"/>
</dbReference>
<feature type="active site" description="Nucleophile; for glutaminase activity" evidence="7">
    <location>
        <position position="147"/>
    </location>
</feature>
<name>A0A249DXT5_9ENTR</name>
<feature type="binding site" evidence="7">
    <location>
        <position position="173"/>
    </location>
    <ligand>
        <name>L-glutamine</name>
        <dbReference type="ChEBI" id="CHEBI:58359"/>
    </ligand>
</feature>
<reference evidence="10 11" key="2">
    <citation type="submission" date="2017-09" db="EMBL/GenBank/DDBJ databases">
        <title>The genome of whitefly Bemisia tabaci, a global crop pest, provides novel insights into virus transmission, host adaptation and insecticide resistance.</title>
        <authorList>
            <person name="Kaur N."/>
            <person name="Kliot A."/>
            <person name="Pinheiro P.V."/>
            <person name="Luan J."/>
            <person name="Zheng Y."/>
            <person name="Liu W."/>
            <person name="Sun H."/>
            <person name="Yang X."/>
            <person name="Xu Y."/>
            <person name="Luo Y."/>
            <person name="Kruse A."/>
            <person name="Fisher T.W."/>
            <person name="Nelson D.R."/>
            <person name="Elimelech M."/>
            <person name="MacCoss M."/>
            <person name="Johnson R."/>
            <person name="Cohen E."/>
            <person name="Hunter W.B."/>
            <person name="Brown J.K."/>
            <person name="Jander G."/>
            <person name="Cilia M."/>
            <person name="Douglas A.E."/>
            <person name="Ghanim M."/>
            <person name="Simmons A.M."/>
            <person name="Wintermantel W.M."/>
            <person name="Ling K.-S."/>
            <person name="Fei Z."/>
        </authorList>
    </citation>
    <scope>NUCLEOTIDE SEQUENCE [LARGE SCALE GENOMIC DNA]</scope>
    <source>
        <strain evidence="10 11">MEAM1</strain>
    </source>
</reference>
<comment type="pathway">
    <text evidence="1 7 8">Cofactor biosynthesis; NAD(+) biosynthesis; NAD(+) from deamido-NAD(+) (L-Gln route): step 1/1.</text>
</comment>
<dbReference type="Gene3D" id="3.60.110.10">
    <property type="entry name" value="Carbon-nitrogen hydrolase"/>
    <property type="match status" value="1"/>
</dbReference>
<evidence type="ECO:0000256" key="1">
    <source>
        <dbReference type="ARBA" id="ARBA00005188"/>
    </source>
</evidence>
<protein>
    <recommendedName>
        <fullName evidence="7 8">Glutamine-dependent NAD(+) synthetase</fullName>
        <ecNumber evidence="7 8">6.3.5.1</ecNumber>
    </recommendedName>
    <alternativeName>
        <fullName evidence="7 8">NAD(+) synthase [glutamine-hydrolyzing]</fullName>
    </alternativeName>
</protein>
<dbReference type="FunFam" id="3.40.50.620:FF:000106">
    <property type="entry name" value="Glutamine-dependent NAD(+) synthetase"/>
    <property type="match status" value="1"/>
</dbReference>
<dbReference type="InterPro" id="IPR014445">
    <property type="entry name" value="Gln-dep_NAD_synthase"/>
</dbReference>
<feature type="active site" description="For glutaminase activity" evidence="7">
    <location>
        <position position="111"/>
    </location>
</feature>
<dbReference type="PIRSF" id="PIRSF006630">
    <property type="entry name" value="NADS_GAT"/>
    <property type="match status" value="1"/>
</dbReference>
<dbReference type="Pfam" id="PF00795">
    <property type="entry name" value="CN_hydrolase"/>
    <property type="match status" value="1"/>
</dbReference>
<keyword evidence="4 7" id="KW-0547">Nucleotide-binding</keyword>
<dbReference type="SUPFAM" id="SSF52402">
    <property type="entry name" value="Adenine nucleotide alpha hydrolases-like"/>
    <property type="match status" value="1"/>
</dbReference>
<dbReference type="CDD" id="cd00553">
    <property type="entry name" value="NAD_synthase"/>
    <property type="match status" value="1"/>
</dbReference>
<evidence type="ECO:0000256" key="3">
    <source>
        <dbReference type="ARBA" id="ARBA00022598"/>
    </source>
</evidence>
<dbReference type="NCBIfam" id="TIGR00552">
    <property type="entry name" value="nadE"/>
    <property type="match status" value="1"/>
</dbReference>
<feature type="binding site" evidence="7">
    <location>
        <position position="397"/>
    </location>
    <ligand>
        <name>deamido-NAD(+)</name>
        <dbReference type="ChEBI" id="CHEBI:58437"/>
        <note>ligand shared between two neighboring subunits</note>
    </ligand>
</feature>
<dbReference type="InterPro" id="IPR022310">
    <property type="entry name" value="NAD/GMP_synthase"/>
</dbReference>
<dbReference type="OrthoDB" id="9760188at2"/>
<evidence type="ECO:0000256" key="7">
    <source>
        <dbReference type="HAMAP-Rule" id="MF_02090"/>
    </source>
</evidence>
<feature type="binding site" evidence="7">
    <location>
        <position position="179"/>
    </location>
    <ligand>
        <name>L-glutamine</name>
        <dbReference type="ChEBI" id="CHEBI:58359"/>
    </ligand>
</feature>
<dbReference type="PANTHER" id="PTHR23090:SF9">
    <property type="entry name" value="GLUTAMINE-DEPENDENT NAD(+) SYNTHETASE"/>
    <property type="match status" value="1"/>
</dbReference>
<dbReference type="UniPathway" id="UPA00253">
    <property type="reaction ID" value="UER00334"/>
</dbReference>
<dbReference type="EC" id="6.3.5.1" evidence="7 8"/>
<dbReference type="InterPro" id="IPR003694">
    <property type="entry name" value="NAD_synthase"/>
</dbReference>
<dbReference type="EMBL" id="CP016303">
    <property type="protein sequence ID" value="ASX26353.1"/>
    <property type="molecule type" value="Genomic_DNA"/>
</dbReference>
<dbReference type="GO" id="GO:0005737">
    <property type="term" value="C:cytoplasm"/>
    <property type="evidence" value="ECO:0007669"/>
    <property type="project" value="InterPro"/>
</dbReference>
<gene>
    <name evidence="7" type="primary">nadE</name>
    <name evidence="10" type="ORF">BA171_04555</name>
</gene>
<dbReference type="SUPFAM" id="SSF56317">
    <property type="entry name" value="Carbon-nitrogen hydrolase"/>
    <property type="match status" value="1"/>
</dbReference>
<dbReference type="GO" id="GO:0004359">
    <property type="term" value="F:glutaminase activity"/>
    <property type="evidence" value="ECO:0007669"/>
    <property type="project" value="InterPro"/>
</dbReference>
<feature type="binding site" evidence="7">
    <location>
        <position position="392"/>
    </location>
    <ligand>
        <name>ATP</name>
        <dbReference type="ChEBI" id="CHEBI:30616"/>
    </ligand>
</feature>
<dbReference type="PANTHER" id="PTHR23090">
    <property type="entry name" value="NH 3 /GLUTAMINE-DEPENDENT NAD + SYNTHETASE"/>
    <property type="match status" value="1"/>
</dbReference>
<dbReference type="PROSITE" id="PS50263">
    <property type="entry name" value="CN_HYDROLASE"/>
    <property type="match status" value="1"/>
</dbReference>
<comment type="function">
    <text evidence="7">Catalyzes the ATP-dependent amidation of deamido-NAD to form NAD. Uses L-glutamine as a nitrogen source.</text>
</comment>
<evidence type="ECO:0000256" key="4">
    <source>
        <dbReference type="ARBA" id="ARBA00022741"/>
    </source>
</evidence>
<dbReference type="RefSeq" id="WP_016857291.1">
    <property type="nucleotide sequence ID" value="NZ_CP016303.1"/>
</dbReference>
<accession>A0A249DXT5</accession>
<evidence type="ECO:0000313" key="11">
    <source>
        <dbReference type="Proteomes" id="UP000216438"/>
    </source>
</evidence>
<evidence type="ECO:0000256" key="8">
    <source>
        <dbReference type="PIRNR" id="PIRNR006630"/>
    </source>
</evidence>
<evidence type="ECO:0000256" key="9">
    <source>
        <dbReference type="RuleBase" id="RU003811"/>
    </source>
</evidence>
<dbReference type="AlphaFoldDB" id="A0A249DXT5"/>
<dbReference type="NCBIfam" id="NF010588">
    <property type="entry name" value="PRK13981.1"/>
    <property type="match status" value="1"/>
</dbReference>
<dbReference type="InterPro" id="IPR036526">
    <property type="entry name" value="C-N_Hydrolase_sf"/>
</dbReference>
<dbReference type="GO" id="GO:0009435">
    <property type="term" value="P:NAD+ biosynthetic process"/>
    <property type="evidence" value="ECO:0007669"/>
    <property type="project" value="UniProtKB-UniRule"/>
</dbReference>
<organism evidence="10 11">
    <name type="scientific">Candidatus Hamiltonella defensa</name>
    <name type="common">Bemisia tabaci</name>
    <dbReference type="NCBI Taxonomy" id="672795"/>
    <lineage>
        <taxon>Bacteria</taxon>
        <taxon>Pseudomonadati</taxon>
        <taxon>Pseudomonadota</taxon>
        <taxon>Gammaproteobacteria</taxon>
        <taxon>Enterobacterales</taxon>
        <taxon>Enterobacteriaceae</taxon>
        <taxon>aphid secondary symbionts</taxon>
        <taxon>Candidatus Williamhamiltonella</taxon>
    </lineage>
</organism>
<feature type="binding site" evidence="7">
    <location>
        <position position="507"/>
    </location>
    <ligand>
        <name>deamido-NAD(+)</name>
        <dbReference type="ChEBI" id="CHEBI:58437"/>
        <note>ligand shared between two neighboring subunits</note>
    </ligand>
</feature>
<comment type="caution">
    <text evidence="7">Lacks conserved residue(s) required for the propagation of feature annotation.</text>
</comment>
<proteinExistence type="inferred from homology"/>
<comment type="catalytic activity">
    <reaction evidence="7 8">
        <text>deamido-NAD(+) + L-glutamine + ATP + H2O = L-glutamate + AMP + diphosphate + NAD(+) + H(+)</text>
        <dbReference type="Rhea" id="RHEA:24384"/>
        <dbReference type="ChEBI" id="CHEBI:15377"/>
        <dbReference type="ChEBI" id="CHEBI:15378"/>
        <dbReference type="ChEBI" id="CHEBI:29985"/>
        <dbReference type="ChEBI" id="CHEBI:30616"/>
        <dbReference type="ChEBI" id="CHEBI:33019"/>
        <dbReference type="ChEBI" id="CHEBI:57540"/>
        <dbReference type="ChEBI" id="CHEBI:58359"/>
        <dbReference type="ChEBI" id="CHEBI:58437"/>
        <dbReference type="ChEBI" id="CHEBI:456215"/>
        <dbReference type="EC" id="6.3.5.1"/>
    </reaction>
</comment>
<feature type="binding site" evidence="7">
    <location>
        <position position="368"/>
    </location>
    <ligand>
        <name>deamido-NAD(+)</name>
        <dbReference type="ChEBI" id="CHEBI:58437"/>
        <note>ligand shared between two neighboring subunits</note>
    </ligand>
</feature>
<evidence type="ECO:0000256" key="2">
    <source>
        <dbReference type="ARBA" id="ARBA00007145"/>
    </source>
</evidence>
<evidence type="ECO:0000256" key="6">
    <source>
        <dbReference type="ARBA" id="ARBA00023027"/>
    </source>
</evidence>
<comment type="similarity">
    <text evidence="2 7 8">In the C-terminal section; belongs to the NAD synthetase family.</text>
</comment>
<dbReference type="HAMAP" id="MF_02090">
    <property type="entry name" value="NadE_glutamine_dep"/>
    <property type="match status" value="1"/>
</dbReference>
<feature type="active site" description="Proton acceptor; for glutaminase activity" evidence="7">
    <location>
        <position position="44"/>
    </location>
</feature>
<dbReference type="CDD" id="cd07570">
    <property type="entry name" value="GAT_Gln-NAD-synth"/>
    <property type="match status" value="1"/>
</dbReference>
<keyword evidence="5 7" id="KW-0067">ATP-binding</keyword>
<keyword evidence="3 7" id="KW-0436">Ligase</keyword>
<reference evidence="11" key="1">
    <citation type="submission" date="2016-06" db="EMBL/GenBank/DDBJ databases">
        <authorList>
            <person name="Chen W."/>
            <person name="Hasegawa D.K."/>
        </authorList>
    </citation>
    <scope>NUCLEOTIDE SEQUENCE [LARGE SCALE GENOMIC DNA]</scope>
    <source>
        <strain evidence="11">MEAM1</strain>
    </source>
</reference>
<dbReference type="Pfam" id="PF02540">
    <property type="entry name" value="NAD_synthase"/>
    <property type="match status" value="1"/>
</dbReference>